<proteinExistence type="inferred from homology"/>
<dbReference type="RefSeq" id="WP_381514433.1">
    <property type="nucleotide sequence ID" value="NZ_JBHUEL010000009.1"/>
</dbReference>
<comment type="similarity">
    <text evidence="1">Belongs to the outer membrane factor (OMF) (TC 1.B.17) family.</text>
</comment>
<evidence type="ECO:0000256" key="3">
    <source>
        <dbReference type="SAM" id="SignalP"/>
    </source>
</evidence>
<evidence type="ECO:0000256" key="1">
    <source>
        <dbReference type="ARBA" id="ARBA00007613"/>
    </source>
</evidence>
<feature type="signal peptide" evidence="3">
    <location>
        <begin position="1"/>
        <end position="22"/>
    </location>
</feature>
<feature type="chain" id="PRO_5047305469" evidence="3">
    <location>
        <begin position="23"/>
        <end position="403"/>
    </location>
</feature>
<protein>
    <submittedName>
        <fullName evidence="4">TolC family protein</fullName>
    </submittedName>
</protein>
<dbReference type="InterPro" id="IPR003423">
    <property type="entry name" value="OMP_efflux"/>
</dbReference>
<dbReference type="Gene3D" id="1.20.1600.10">
    <property type="entry name" value="Outer membrane efflux proteins (OEP)"/>
    <property type="match status" value="1"/>
</dbReference>
<evidence type="ECO:0000313" key="4">
    <source>
        <dbReference type="EMBL" id="MFD1767253.1"/>
    </source>
</evidence>
<dbReference type="PANTHER" id="PTHR30203">
    <property type="entry name" value="OUTER MEMBRANE CATION EFFLUX PROTEIN"/>
    <property type="match status" value="1"/>
</dbReference>
<dbReference type="PANTHER" id="PTHR30203:SF24">
    <property type="entry name" value="BLR4935 PROTEIN"/>
    <property type="match status" value="1"/>
</dbReference>
<feature type="compositionally biased region" description="Basic and acidic residues" evidence="2">
    <location>
        <begin position="229"/>
        <end position="242"/>
    </location>
</feature>
<organism evidence="4 5">
    <name type="scientific">Sphingorhabdus buctiana</name>
    <dbReference type="NCBI Taxonomy" id="1508805"/>
    <lineage>
        <taxon>Bacteria</taxon>
        <taxon>Pseudomonadati</taxon>
        <taxon>Pseudomonadota</taxon>
        <taxon>Alphaproteobacteria</taxon>
        <taxon>Sphingomonadales</taxon>
        <taxon>Sphingomonadaceae</taxon>
        <taxon>Sphingorhabdus</taxon>
    </lineage>
</organism>
<feature type="region of interest" description="Disordered" evidence="2">
    <location>
        <begin position="211"/>
        <end position="242"/>
    </location>
</feature>
<reference evidence="5" key="1">
    <citation type="journal article" date="2019" name="Int. J. Syst. Evol. Microbiol.">
        <title>The Global Catalogue of Microorganisms (GCM) 10K type strain sequencing project: providing services to taxonomists for standard genome sequencing and annotation.</title>
        <authorList>
            <consortium name="The Broad Institute Genomics Platform"/>
            <consortium name="The Broad Institute Genome Sequencing Center for Infectious Disease"/>
            <person name="Wu L."/>
            <person name="Ma J."/>
        </authorList>
    </citation>
    <scope>NUCLEOTIDE SEQUENCE [LARGE SCALE GENOMIC DNA]</scope>
    <source>
        <strain evidence="5">CGMCC 1.12449</strain>
    </source>
</reference>
<dbReference type="InterPro" id="IPR010131">
    <property type="entry name" value="MdtP/NodT-like"/>
</dbReference>
<dbReference type="Proteomes" id="UP001597215">
    <property type="component" value="Unassembled WGS sequence"/>
</dbReference>
<evidence type="ECO:0000256" key="2">
    <source>
        <dbReference type="SAM" id="MobiDB-lite"/>
    </source>
</evidence>
<dbReference type="EMBL" id="JBHUEL010000009">
    <property type="protein sequence ID" value="MFD1767253.1"/>
    <property type="molecule type" value="Genomic_DNA"/>
</dbReference>
<sequence length="403" mass="42451">MPISLRAALMAGALCISGTAVRAEPISLSQALTLGAEQSPRISQAKALADAAEARARQAGVGPNPEIGVTVENFGGTGPYRNFRTSETSLELSQRLELGGKRSARVAVAKAERDFALLAFARAQFDLARDVRVAHAELKAAEDRAVLARDNVGRAQELARTAGLLVEAGRDPPLRKLRADALLAEAQAEQTRSFADMLAARRLLASLIGSNDPELSAGDTSDQPPPPEVAHDVSGLDERLSEAERDAARARIKLAQATAVPDVTASAGVRRFADGRETAVVAGFSIPFPIRDRNRGGIAAAQADSLASEASLAQTRLDAKRARHDAQFAFDAAQMRVEALSGAGATQAEEALRIARAGYAAGKFSLVELIDAQQAYNSAKLLLIEARLDRARAAAALVRANAQ</sequence>
<comment type="caution">
    <text evidence="4">The sequence shown here is derived from an EMBL/GenBank/DDBJ whole genome shotgun (WGS) entry which is preliminary data.</text>
</comment>
<evidence type="ECO:0000313" key="5">
    <source>
        <dbReference type="Proteomes" id="UP001597215"/>
    </source>
</evidence>
<keyword evidence="3" id="KW-0732">Signal</keyword>
<accession>A0ABW4MDZ0</accession>
<keyword evidence="5" id="KW-1185">Reference proteome</keyword>
<name>A0ABW4MDZ0_9SPHN</name>
<dbReference type="SUPFAM" id="SSF56954">
    <property type="entry name" value="Outer membrane efflux proteins (OEP)"/>
    <property type="match status" value="1"/>
</dbReference>
<dbReference type="Pfam" id="PF02321">
    <property type="entry name" value="OEP"/>
    <property type="match status" value="2"/>
</dbReference>
<gene>
    <name evidence="4" type="ORF">ACFSAG_10410</name>
</gene>